<dbReference type="Proteomes" id="UP000778797">
    <property type="component" value="Unassembled WGS sequence"/>
</dbReference>
<evidence type="ECO:0000313" key="4">
    <source>
        <dbReference type="Proteomes" id="UP000778797"/>
    </source>
</evidence>
<dbReference type="EMBL" id="JAFMPT010000005">
    <property type="protein sequence ID" value="MCC1484082.1"/>
    <property type="molecule type" value="Genomic_DNA"/>
</dbReference>
<dbReference type="InterPro" id="IPR013783">
    <property type="entry name" value="Ig-like_fold"/>
</dbReference>
<accession>A0ABS8EM49</accession>
<feature type="domain" description="Ig-like" evidence="2">
    <location>
        <begin position="501"/>
        <end position="580"/>
    </location>
</feature>
<dbReference type="SUPFAM" id="SSF49299">
    <property type="entry name" value="PKD domain"/>
    <property type="match status" value="1"/>
</dbReference>
<name>A0ABS8EM49_9FLAO</name>
<dbReference type="Pfam" id="PF13585">
    <property type="entry name" value="CHU_C"/>
    <property type="match status" value="1"/>
</dbReference>
<dbReference type="RefSeq" id="WP_227476529.1">
    <property type="nucleotide sequence ID" value="NZ_JAFMPT010000005.1"/>
</dbReference>
<feature type="domain" description="PKD" evidence="1">
    <location>
        <begin position="356"/>
        <end position="403"/>
    </location>
</feature>
<dbReference type="SUPFAM" id="SSF50993">
    <property type="entry name" value="Peptidase/esterase 'gauge' domain"/>
    <property type="match status" value="1"/>
</dbReference>
<dbReference type="NCBIfam" id="TIGR04131">
    <property type="entry name" value="Bac_Flav_CTERM"/>
    <property type="match status" value="1"/>
</dbReference>
<comment type="caution">
    <text evidence="3">The sequence shown here is derived from an EMBL/GenBank/DDBJ whole genome shotgun (WGS) entry which is preliminary data.</text>
</comment>
<dbReference type="InterPro" id="IPR000601">
    <property type="entry name" value="PKD_dom"/>
</dbReference>
<dbReference type="Pfam" id="PF18911">
    <property type="entry name" value="PKD_4"/>
    <property type="match status" value="1"/>
</dbReference>
<sequence>MKFNNFGIPSSLDDNTIPRNVFLGFVDGPNNLICANDDEGNLLFYSDGRIFKNRMQENMLNSPTDKFAFRGSQAAVARDPGNPNRYYVFVTTMEGLRNRLTYNIVDMSLNNGLGGLDPSIDHEVLLNNAGQHMVTARHANGRDIWLIAMRDGSYNAYLITENGISRTPVRSQEGLSFVDGSQTDFGVMEISPDNTLIAVGFPRLKKLFILRFNDLTGKLDLVYEEQDETGNLFPYFGIEFSPNSKVLYTTYLTEGIRQYDIADLNNIPDPINLTPSPSSVYPYLKRGPDGKIYSVQRGLPFIGAIRDPNIIGFDSDYSSNVLDLSGANLLDLPTFLLPKRPIGISFVNICEGETTEINYGISSSFSQNSYQWDLGDGNTITTDSENILHTYLNPGTYTVSVKVIVNFLDNELIFTDSKEITIFETPNIIELDDVFLCSEDTTVFLIDYDEEVLNGLDPDIFRVTYYTTEQNALLKNDPIIDLVPDIGTVTIWVRVENAVSPTCFDISSFNITTPEFITIDIPTEQFICDVKDGLILSAPDGFISYEWSTGETTQDITVMATGRYILTVVQDFGTFTCEAQTTIFVSLGDNPPIIEDIKVIDWSQNHNSIEVILAENGDYEYSVDGINYQTSPIFLDLPIDDYRVYVRDINCLREVVSDTLFLLYHDRFFTPNGDGVNDYWRVINSNREENIEISIFDRYGKLLTTFDFKDRGWDGTFNGQPMPTSDYWFRVVRNNGNVHYGHFTLKR</sequence>
<evidence type="ECO:0000259" key="1">
    <source>
        <dbReference type="PROSITE" id="PS50093"/>
    </source>
</evidence>
<proteinExistence type="predicted"/>
<dbReference type="Gene3D" id="2.60.40.10">
    <property type="entry name" value="Immunoglobulins"/>
    <property type="match status" value="1"/>
</dbReference>
<keyword evidence="4" id="KW-1185">Reference proteome</keyword>
<dbReference type="PROSITE" id="PS50835">
    <property type="entry name" value="IG_LIKE"/>
    <property type="match status" value="1"/>
</dbReference>
<dbReference type="InterPro" id="IPR022409">
    <property type="entry name" value="PKD/Chitinase_dom"/>
</dbReference>
<organism evidence="3 4">
    <name type="scientific">Winogradskyella immobilis</name>
    <dbReference type="NCBI Taxonomy" id="2816852"/>
    <lineage>
        <taxon>Bacteria</taxon>
        <taxon>Pseudomonadati</taxon>
        <taxon>Bacteroidota</taxon>
        <taxon>Flavobacteriia</taxon>
        <taxon>Flavobacteriales</taxon>
        <taxon>Flavobacteriaceae</taxon>
        <taxon>Winogradskyella</taxon>
    </lineage>
</organism>
<reference evidence="4" key="1">
    <citation type="submission" date="2021-03" db="EMBL/GenBank/DDBJ databases">
        <title>Genome of Cognatishimia sp. F0-27.</title>
        <authorList>
            <person name="Ping X."/>
        </authorList>
    </citation>
    <scope>NUCLEOTIDE SEQUENCE [LARGE SCALE GENOMIC DNA]</scope>
    <source>
        <strain evidence="4">E313</strain>
    </source>
</reference>
<evidence type="ECO:0000313" key="3">
    <source>
        <dbReference type="EMBL" id="MCC1484082.1"/>
    </source>
</evidence>
<dbReference type="InterPro" id="IPR026341">
    <property type="entry name" value="T9SS_type_B"/>
</dbReference>
<dbReference type="PROSITE" id="PS50093">
    <property type="entry name" value="PKD"/>
    <property type="match status" value="1"/>
</dbReference>
<dbReference type="InterPro" id="IPR035986">
    <property type="entry name" value="PKD_dom_sf"/>
</dbReference>
<dbReference type="CDD" id="cd00146">
    <property type="entry name" value="PKD"/>
    <property type="match status" value="1"/>
</dbReference>
<reference evidence="4" key="2">
    <citation type="submission" date="2023-07" db="EMBL/GenBank/DDBJ databases">
        <title>Genome of Winogradskyella sp. E313.</title>
        <authorList>
            <person name="Zhou Y."/>
        </authorList>
    </citation>
    <scope>NUCLEOTIDE SEQUENCE [LARGE SCALE GENOMIC DNA]</scope>
    <source>
        <strain evidence="4">E313</strain>
    </source>
</reference>
<evidence type="ECO:0000259" key="2">
    <source>
        <dbReference type="PROSITE" id="PS50835"/>
    </source>
</evidence>
<dbReference type="InterPro" id="IPR007110">
    <property type="entry name" value="Ig-like_dom"/>
</dbReference>
<gene>
    <name evidence="3" type="ORF">J1C55_05720</name>
</gene>
<dbReference type="SMART" id="SM00089">
    <property type="entry name" value="PKD"/>
    <property type="match status" value="1"/>
</dbReference>
<protein>
    <submittedName>
        <fullName evidence="3">T9SS type B sorting domain-containing protein</fullName>
    </submittedName>
</protein>